<dbReference type="PROSITE" id="PS00675">
    <property type="entry name" value="SIGMA54_INTERACT_1"/>
    <property type="match status" value="1"/>
</dbReference>
<evidence type="ECO:0000259" key="1">
    <source>
        <dbReference type="Pfam" id="PF13175"/>
    </source>
</evidence>
<dbReference type="EMBL" id="SAYG01000003">
    <property type="protein sequence ID" value="TXJ46335.1"/>
    <property type="molecule type" value="Genomic_DNA"/>
</dbReference>
<name>A0A5C8F7T3_9SPIR</name>
<dbReference type="Gene3D" id="3.40.50.300">
    <property type="entry name" value="P-loop containing nucleotide triphosphate hydrolases"/>
    <property type="match status" value="1"/>
</dbReference>
<evidence type="ECO:0000313" key="2">
    <source>
        <dbReference type="EMBL" id="TXJ46335.1"/>
    </source>
</evidence>
<dbReference type="RefSeq" id="WP_147525701.1">
    <property type="nucleotide sequence ID" value="NZ_SAYG01000003.1"/>
</dbReference>
<sequence length="428" mass="49800">MKLKEKLIVKNFGPIVEAEIDIKPFMVFIGESGSGKSVILKLLSLFRWTFKKTMINDLYRYIGRKVYYEFDIEDMLKSSGLEDFCIKGSEAMYCIGNSYISISYKNSKPKLDIKFKAPKNNIVLEKISFITDDRLTIPMLLNNSNMEITDKISYHLKKTYDDFTEAFSFLESISKKVKVKTMNIELSKEKNEIYNRFFINVKDSKTQFHNSSSGFKSVSIIEIITSHLILSRYIEKNIRHLRLYSDRILKSDTFDNFLKKVDKVKLSSNRLSLFVEEPELSLFPNAQKRLVEHFVDLCFYSKKINNNIKNIKSLFSNYPYLLPIFENAFNNKNVYIAFSTHSPYMLSSLNCLLLAHQVANEKPELKNKVEKIVPSRYWLDIKNFSALKVVNGGIESIIKTKLILADKIDEVSEEIGDTFDKLLELQYK</sequence>
<dbReference type="PANTHER" id="PTHR43581:SF2">
    <property type="entry name" value="EXCINUCLEASE ATPASE SUBUNIT"/>
    <property type="match status" value="1"/>
</dbReference>
<gene>
    <name evidence="2" type="ORF">EPJ70_01155</name>
</gene>
<dbReference type="PANTHER" id="PTHR43581">
    <property type="entry name" value="ATP/GTP PHOSPHATASE"/>
    <property type="match status" value="1"/>
</dbReference>
<reference evidence="2 3" key="1">
    <citation type="journal article" date="1992" name="Lakartidningen">
        <title>[Penicillin V and not amoxicillin is the first choice preparation in acute otitis].</title>
        <authorList>
            <person name="Kamme C."/>
            <person name="Lundgren K."/>
            <person name="Prellner K."/>
        </authorList>
    </citation>
    <scope>NUCLEOTIDE SEQUENCE [LARGE SCALE GENOMIC DNA]</scope>
    <source>
        <strain evidence="2 3">PC3714II</strain>
    </source>
</reference>
<dbReference type="SUPFAM" id="SSF52540">
    <property type="entry name" value="P-loop containing nucleoside triphosphate hydrolases"/>
    <property type="match status" value="1"/>
</dbReference>
<dbReference type="InterPro" id="IPR051396">
    <property type="entry name" value="Bact_Antivir_Def_Nuclease"/>
</dbReference>
<evidence type="ECO:0000313" key="3">
    <source>
        <dbReference type="Proteomes" id="UP000324574"/>
    </source>
</evidence>
<dbReference type="Proteomes" id="UP000324574">
    <property type="component" value="Unassembled WGS sequence"/>
</dbReference>
<comment type="caution">
    <text evidence="2">The sequence shown here is derived from an EMBL/GenBank/DDBJ whole genome shotgun (WGS) entry which is preliminary data.</text>
</comment>
<dbReference type="InterPro" id="IPR041685">
    <property type="entry name" value="AAA_GajA/Old/RecF-like"/>
</dbReference>
<dbReference type="InterPro" id="IPR025662">
    <property type="entry name" value="Sigma_54_int_dom_ATP-bd_1"/>
</dbReference>
<dbReference type="Pfam" id="PF13175">
    <property type="entry name" value="AAA_15"/>
    <property type="match status" value="1"/>
</dbReference>
<protein>
    <recommendedName>
        <fullName evidence="1">Endonuclease GajA/Old nuclease/RecF-like AAA domain-containing protein</fullName>
    </recommendedName>
</protein>
<organism evidence="2 3">
    <name type="scientific">Brachyspira aalborgi</name>
    <dbReference type="NCBI Taxonomy" id="29522"/>
    <lineage>
        <taxon>Bacteria</taxon>
        <taxon>Pseudomonadati</taxon>
        <taxon>Spirochaetota</taxon>
        <taxon>Spirochaetia</taxon>
        <taxon>Brachyspirales</taxon>
        <taxon>Brachyspiraceae</taxon>
        <taxon>Brachyspira</taxon>
    </lineage>
</organism>
<feature type="domain" description="Endonuclease GajA/Old nuclease/RecF-like AAA" evidence="1">
    <location>
        <begin position="1"/>
        <end position="234"/>
    </location>
</feature>
<proteinExistence type="predicted"/>
<dbReference type="AlphaFoldDB" id="A0A5C8F7T3"/>
<accession>A0A5C8F7T3</accession>
<dbReference type="InterPro" id="IPR027417">
    <property type="entry name" value="P-loop_NTPase"/>
</dbReference>